<dbReference type="Pfam" id="PF12833">
    <property type="entry name" value="HTH_18"/>
    <property type="match status" value="1"/>
</dbReference>
<gene>
    <name evidence="2" type="ORF">P3G67_28450</name>
</gene>
<dbReference type="PROSITE" id="PS01124">
    <property type="entry name" value="HTH_ARAC_FAMILY_2"/>
    <property type="match status" value="1"/>
</dbReference>
<comment type="caution">
    <text evidence="2">The sequence shown here is derived from an EMBL/GenBank/DDBJ whole genome shotgun (WGS) entry which is preliminary data.</text>
</comment>
<protein>
    <submittedName>
        <fullName evidence="2">Helix-turn-helix domain-containing protein</fullName>
    </submittedName>
</protein>
<evidence type="ECO:0000259" key="1">
    <source>
        <dbReference type="PROSITE" id="PS01124"/>
    </source>
</evidence>
<dbReference type="RefSeq" id="WP_276096041.1">
    <property type="nucleotide sequence ID" value="NZ_JARJBC010000022.1"/>
</dbReference>
<name>A0ABT5ZTB9_9ACTN</name>
<sequence>MEHVQVRRLQAAARGELDPPRLRGAVRETLGDAPPLDPRLRQVLDLLDADADIDDLAGAVGISARRLRQLSVQQLAGSLTMLRRWHRLREAVLQIPFHPAADIAARTGFADQAHLVRTAVALGGRTPGSLRTLRS</sequence>
<dbReference type="EMBL" id="JARJBC010000022">
    <property type="protein sequence ID" value="MDF3293072.1"/>
    <property type="molecule type" value="Genomic_DNA"/>
</dbReference>
<dbReference type="Proteomes" id="UP001216579">
    <property type="component" value="Unassembled WGS sequence"/>
</dbReference>
<dbReference type="SMART" id="SM00342">
    <property type="entry name" value="HTH_ARAC"/>
    <property type="match status" value="1"/>
</dbReference>
<dbReference type="Gene3D" id="1.10.10.60">
    <property type="entry name" value="Homeodomain-like"/>
    <property type="match status" value="1"/>
</dbReference>
<reference evidence="2 3" key="1">
    <citation type="submission" date="2023-03" db="EMBL/GenBank/DDBJ databases">
        <title>Draft genome sequence of Streptomyces sp. RB6PN23 isolated from peat swamp forest in Thailand.</title>
        <authorList>
            <person name="Klaysubun C."/>
            <person name="Duangmal K."/>
        </authorList>
    </citation>
    <scope>NUCLEOTIDE SEQUENCE [LARGE SCALE GENOMIC DNA]</scope>
    <source>
        <strain evidence="2 3">RB6PN23</strain>
    </source>
</reference>
<proteinExistence type="predicted"/>
<keyword evidence="3" id="KW-1185">Reference proteome</keyword>
<evidence type="ECO:0000313" key="3">
    <source>
        <dbReference type="Proteomes" id="UP001216579"/>
    </source>
</evidence>
<evidence type="ECO:0000313" key="2">
    <source>
        <dbReference type="EMBL" id="MDF3293072.1"/>
    </source>
</evidence>
<dbReference type="InterPro" id="IPR018060">
    <property type="entry name" value="HTH_AraC"/>
</dbReference>
<organism evidence="2 3">
    <name type="scientific">Streptomyces silvisoli</name>
    <dbReference type="NCBI Taxonomy" id="3034235"/>
    <lineage>
        <taxon>Bacteria</taxon>
        <taxon>Bacillati</taxon>
        <taxon>Actinomycetota</taxon>
        <taxon>Actinomycetes</taxon>
        <taxon>Kitasatosporales</taxon>
        <taxon>Streptomycetaceae</taxon>
        <taxon>Streptomyces</taxon>
    </lineage>
</organism>
<accession>A0ABT5ZTB9</accession>
<feature type="domain" description="HTH araC/xylS-type" evidence="1">
    <location>
        <begin position="37"/>
        <end position="133"/>
    </location>
</feature>